<dbReference type="AlphaFoldDB" id="A0A8H7RNP2"/>
<name>A0A8H7RNP2_9FUNG</name>
<evidence type="ECO:0000256" key="2">
    <source>
        <dbReference type="SAM" id="MobiDB-lite"/>
    </source>
</evidence>
<dbReference type="Proteomes" id="UP000650833">
    <property type="component" value="Unassembled WGS sequence"/>
</dbReference>
<dbReference type="EMBL" id="JAEPRC010000018">
    <property type="protein sequence ID" value="KAG2214919.1"/>
    <property type="molecule type" value="Genomic_DNA"/>
</dbReference>
<reference evidence="3" key="1">
    <citation type="submission" date="2020-12" db="EMBL/GenBank/DDBJ databases">
        <title>Metabolic potential, ecology and presence of endohyphal bacteria is reflected in genomic diversity of Mucoromycotina.</title>
        <authorList>
            <person name="Muszewska A."/>
            <person name="Okrasinska A."/>
            <person name="Steczkiewicz K."/>
            <person name="Drgas O."/>
            <person name="Orlowska M."/>
            <person name="Perlinska-Lenart U."/>
            <person name="Aleksandrzak-Piekarczyk T."/>
            <person name="Szatraj K."/>
            <person name="Zielenkiewicz U."/>
            <person name="Pilsyk S."/>
            <person name="Malc E."/>
            <person name="Mieczkowski P."/>
            <person name="Kruszewska J.S."/>
            <person name="Biernat P."/>
            <person name="Pawlowska J."/>
        </authorList>
    </citation>
    <scope>NUCLEOTIDE SEQUENCE</scope>
    <source>
        <strain evidence="3">CBS 226.32</strain>
    </source>
</reference>
<evidence type="ECO:0000313" key="4">
    <source>
        <dbReference type="Proteomes" id="UP000650833"/>
    </source>
</evidence>
<feature type="region of interest" description="Disordered" evidence="2">
    <location>
        <begin position="102"/>
        <end position="126"/>
    </location>
</feature>
<feature type="coiled-coil region" evidence="1">
    <location>
        <begin position="156"/>
        <end position="222"/>
    </location>
</feature>
<evidence type="ECO:0000313" key="3">
    <source>
        <dbReference type="EMBL" id="KAG2214919.1"/>
    </source>
</evidence>
<keyword evidence="1" id="KW-0175">Coiled coil</keyword>
<gene>
    <name evidence="3" type="ORF">INT46_007879</name>
</gene>
<accession>A0A8H7RNP2</accession>
<sequence>MSPIAIDLENLTSNDKSTLSRLEVLEGILCSTQKTLTESQAVVKINDLQETTQSMESAIASLQEKVIDLQSKKNNYRTIVASINRLRKNYQLFESRLDLVEKNEQQPKEGAPQNKRNDTNNKKNGGETIESRVNLLEEALFSVQAFEPNAKLASELKVITEKSKSLEVKVKFLQKKLTDSQANEINLRVDVDKLDRRTICIEEDLEHLSDKTKKRLETLEKNFGTIMVDKEDDSKEYIIPSLLVNDKDDDYTHNSDNDSRVSAVFQ</sequence>
<dbReference type="OrthoDB" id="2246499at2759"/>
<comment type="caution">
    <text evidence="3">The sequence shown here is derived from an EMBL/GenBank/DDBJ whole genome shotgun (WGS) entry which is preliminary data.</text>
</comment>
<proteinExistence type="predicted"/>
<keyword evidence="4" id="KW-1185">Reference proteome</keyword>
<evidence type="ECO:0000256" key="1">
    <source>
        <dbReference type="SAM" id="Coils"/>
    </source>
</evidence>
<organism evidence="3 4">
    <name type="scientific">Mucor plumbeus</name>
    <dbReference type="NCBI Taxonomy" id="97098"/>
    <lineage>
        <taxon>Eukaryota</taxon>
        <taxon>Fungi</taxon>
        <taxon>Fungi incertae sedis</taxon>
        <taxon>Mucoromycota</taxon>
        <taxon>Mucoromycotina</taxon>
        <taxon>Mucoromycetes</taxon>
        <taxon>Mucorales</taxon>
        <taxon>Mucorineae</taxon>
        <taxon>Mucoraceae</taxon>
        <taxon>Mucor</taxon>
    </lineage>
</organism>
<protein>
    <submittedName>
        <fullName evidence="3">Uncharacterized protein</fullName>
    </submittedName>
</protein>
<feature type="compositionally biased region" description="Basic and acidic residues" evidence="2">
    <location>
        <begin position="115"/>
        <end position="125"/>
    </location>
</feature>
<dbReference type="SUPFAM" id="SSF57997">
    <property type="entry name" value="Tropomyosin"/>
    <property type="match status" value="1"/>
</dbReference>